<keyword evidence="5 6" id="KW-0472">Membrane</keyword>
<evidence type="ECO:0000256" key="2">
    <source>
        <dbReference type="ARBA" id="ARBA00022475"/>
    </source>
</evidence>
<dbReference type="PANTHER" id="PTHR30213:SF0">
    <property type="entry name" value="UPF0761 MEMBRANE PROTEIN YIHY"/>
    <property type="match status" value="1"/>
</dbReference>
<dbReference type="EMBL" id="QQXK01000012">
    <property type="protein sequence ID" value="RII42404.1"/>
    <property type="molecule type" value="Genomic_DNA"/>
</dbReference>
<comment type="subcellular location">
    <subcellularLocation>
        <location evidence="1">Cell membrane</location>
        <topology evidence="1">Multi-pass membrane protein</topology>
    </subcellularLocation>
</comment>
<evidence type="ECO:0000256" key="5">
    <source>
        <dbReference type="ARBA" id="ARBA00023136"/>
    </source>
</evidence>
<feature type="transmembrane region" description="Helical" evidence="6">
    <location>
        <begin position="12"/>
        <end position="30"/>
    </location>
</feature>
<feature type="transmembrane region" description="Helical" evidence="6">
    <location>
        <begin position="115"/>
        <end position="140"/>
    </location>
</feature>
<evidence type="ECO:0000256" key="4">
    <source>
        <dbReference type="ARBA" id="ARBA00022989"/>
    </source>
</evidence>
<keyword evidence="8" id="KW-1185">Reference proteome</keyword>
<feature type="transmembrane region" description="Helical" evidence="6">
    <location>
        <begin position="160"/>
        <end position="180"/>
    </location>
</feature>
<sequence>MDLAAALTYRSVFAIFPALLALFSILGMVGQGRAGDTTAQWILDTVAKYGSADLAAVLKNPIEQLTNGSGAGWAFLIGVLGAVWTASNYVTSFGRAMNRIYDVEEGRPALVLRPAMYLLTLALLVGVLLCVVLLVVSGSVAHWIGDLVGLGQASVTVWNIAKWPVLVIIVVLMIASLYYFTPNVRRDRFPWLSVGAVVALITLAVTTAGFAWYLSNFAKYNATYGIIGGLIALLLWIWIANSVLLFGAEIDAETERAKQLQSGLPAERELQLPARSVAASTKKQEKLEEDVLTGRQLRALANPITYDDVPDRHPWRWVFGLGAGIAALTALRRREARLKNESGNQAPNDH</sequence>
<evidence type="ECO:0000256" key="1">
    <source>
        <dbReference type="ARBA" id="ARBA00004651"/>
    </source>
</evidence>
<evidence type="ECO:0000313" key="8">
    <source>
        <dbReference type="Proteomes" id="UP000265419"/>
    </source>
</evidence>
<evidence type="ECO:0000256" key="3">
    <source>
        <dbReference type="ARBA" id="ARBA00022692"/>
    </source>
</evidence>
<evidence type="ECO:0000256" key="6">
    <source>
        <dbReference type="SAM" id="Phobius"/>
    </source>
</evidence>
<dbReference type="Pfam" id="PF03631">
    <property type="entry name" value="Virul_fac_BrkB"/>
    <property type="match status" value="1"/>
</dbReference>
<feature type="transmembrane region" description="Helical" evidence="6">
    <location>
        <begin position="73"/>
        <end position="94"/>
    </location>
</feature>
<protein>
    <submittedName>
        <fullName evidence="7">YihY/virulence factor BrkB family protein</fullName>
    </submittedName>
</protein>
<dbReference type="InterPro" id="IPR017039">
    <property type="entry name" value="Virul_fac_BrkB"/>
</dbReference>
<dbReference type="Proteomes" id="UP000265419">
    <property type="component" value="Unassembled WGS sequence"/>
</dbReference>
<evidence type="ECO:0000313" key="7">
    <source>
        <dbReference type="EMBL" id="RII42404.1"/>
    </source>
</evidence>
<comment type="caution">
    <text evidence="7">The sequence shown here is derived from an EMBL/GenBank/DDBJ whole genome shotgun (WGS) entry which is preliminary data.</text>
</comment>
<reference evidence="7 8" key="1">
    <citation type="submission" date="2018-07" db="EMBL/GenBank/DDBJ databases">
        <title>Arthrobacter sp. nov., isolated from raw cow's milk with high bacterial count.</title>
        <authorList>
            <person name="Hahne J."/>
            <person name="Isele D."/>
            <person name="Lipski A."/>
        </authorList>
    </citation>
    <scope>NUCLEOTIDE SEQUENCE [LARGE SCALE GENOMIC DNA]</scope>
    <source>
        <strain evidence="7 8">JZ R-35</strain>
    </source>
</reference>
<feature type="transmembrane region" description="Helical" evidence="6">
    <location>
        <begin position="192"/>
        <end position="214"/>
    </location>
</feature>
<gene>
    <name evidence="7" type="ORF">DWB68_07575</name>
</gene>
<keyword evidence="4 6" id="KW-1133">Transmembrane helix</keyword>
<dbReference type="PANTHER" id="PTHR30213">
    <property type="entry name" value="INNER MEMBRANE PROTEIN YHJD"/>
    <property type="match status" value="1"/>
</dbReference>
<proteinExistence type="predicted"/>
<dbReference type="GO" id="GO:0005886">
    <property type="term" value="C:plasma membrane"/>
    <property type="evidence" value="ECO:0007669"/>
    <property type="project" value="UniProtKB-SubCell"/>
</dbReference>
<feature type="transmembrane region" description="Helical" evidence="6">
    <location>
        <begin position="226"/>
        <end position="248"/>
    </location>
</feature>
<keyword evidence="2" id="KW-1003">Cell membrane</keyword>
<organism evidence="7 8">
    <name type="scientific">Galactobacter valiniphilus</name>
    <dbReference type="NCBI Taxonomy" id="2676122"/>
    <lineage>
        <taxon>Bacteria</taxon>
        <taxon>Bacillati</taxon>
        <taxon>Actinomycetota</taxon>
        <taxon>Actinomycetes</taxon>
        <taxon>Micrococcales</taxon>
        <taxon>Micrococcaceae</taxon>
        <taxon>Galactobacter</taxon>
    </lineage>
</organism>
<accession>A0A399JAZ8</accession>
<dbReference type="AlphaFoldDB" id="A0A399JAZ8"/>
<dbReference type="NCBIfam" id="TIGR00765">
    <property type="entry name" value="yihY_not_rbn"/>
    <property type="match status" value="1"/>
</dbReference>
<keyword evidence="3 6" id="KW-0812">Transmembrane</keyword>
<name>A0A399JAZ8_9MICC</name>